<dbReference type="OrthoDB" id="1889475at2759"/>
<dbReference type="PANTHER" id="PTHR46354">
    <property type="entry name" value="DOG1 DOMAIN-CONTAINING PROTEIN"/>
    <property type="match status" value="1"/>
</dbReference>
<dbReference type="PANTHER" id="PTHR46354:SF1">
    <property type="entry name" value="PROTEIN RESPONSE TO ABA AND SALT 1-RELATED"/>
    <property type="match status" value="1"/>
</dbReference>
<dbReference type="Proteomes" id="UP000796880">
    <property type="component" value="Unassembled WGS sequence"/>
</dbReference>
<keyword evidence="1" id="KW-0175">Coiled coil</keyword>
<gene>
    <name evidence="3" type="ORF">FNV43_RR11708</name>
    <name evidence="4" type="ORF">FNV43_RR12621</name>
</gene>
<keyword evidence="5" id="KW-1185">Reference proteome</keyword>
<sequence length="235" mass="27102">MGSHPILSGRDCLRERFQIFFDGWLQRQQSFLDQLLLVSACPDSHEKVERQRTLVDQVLSHYQEYYEEKARTAWEDVFTVFSAPWLSPFERTFLWIGGFKPLFVLRLVSNVVGGDLTSDQSRVIERLKQETSQAERELNEMIAKVQESVAAPPLLASARRLGRLMDGRISNLEEAIETLKNAMLRVLESADELRWSMVRKVIEVLSPDQTVKFLVAAAEFQLRMRRWGLQGTKTG</sequence>
<organism evidence="4 5">
    <name type="scientific">Rhamnella rubrinervis</name>
    <dbReference type="NCBI Taxonomy" id="2594499"/>
    <lineage>
        <taxon>Eukaryota</taxon>
        <taxon>Viridiplantae</taxon>
        <taxon>Streptophyta</taxon>
        <taxon>Embryophyta</taxon>
        <taxon>Tracheophyta</taxon>
        <taxon>Spermatophyta</taxon>
        <taxon>Magnoliopsida</taxon>
        <taxon>eudicotyledons</taxon>
        <taxon>Gunneridae</taxon>
        <taxon>Pentapetalae</taxon>
        <taxon>rosids</taxon>
        <taxon>fabids</taxon>
        <taxon>Rosales</taxon>
        <taxon>Rhamnaceae</taxon>
        <taxon>rhamnoid group</taxon>
        <taxon>Rhamneae</taxon>
        <taxon>Rhamnella</taxon>
    </lineage>
</organism>
<dbReference type="GO" id="GO:0006351">
    <property type="term" value="P:DNA-templated transcription"/>
    <property type="evidence" value="ECO:0007669"/>
    <property type="project" value="InterPro"/>
</dbReference>
<evidence type="ECO:0000313" key="4">
    <source>
        <dbReference type="EMBL" id="KAF3447435.1"/>
    </source>
</evidence>
<dbReference type="EMBL" id="VOIH02000005">
    <property type="protein sequence ID" value="KAF3446528.1"/>
    <property type="molecule type" value="Genomic_DNA"/>
</dbReference>
<proteinExistence type="predicted"/>
<accession>A0A8K0H8N1</accession>
<evidence type="ECO:0000256" key="1">
    <source>
        <dbReference type="SAM" id="Coils"/>
    </source>
</evidence>
<reference evidence="4" key="1">
    <citation type="submission" date="2020-03" db="EMBL/GenBank/DDBJ databases">
        <title>A high-quality chromosome-level genome assembly of a woody plant with both climbing and erect habits, Rhamnella rubrinervis.</title>
        <authorList>
            <person name="Lu Z."/>
            <person name="Yang Y."/>
            <person name="Zhu X."/>
            <person name="Sun Y."/>
        </authorList>
    </citation>
    <scope>NUCLEOTIDE SEQUENCE</scope>
    <source>
        <strain evidence="4">BYM</strain>
        <tissue evidence="4">Leaf</tissue>
    </source>
</reference>
<protein>
    <recommendedName>
        <fullName evidence="2">DOG1 domain-containing protein</fullName>
    </recommendedName>
</protein>
<feature type="domain" description="DOG1" evidence="2">
    <location>
        <begin position="14"/>
        <end position="234"/>
    </location>
</feature>
<name>A0A8K0H8N1_9ROSA</name>
<dbReference type="AlphaFoldDB" id="A0A8K0H8N1"/>
<comment type="caution">
    <text evidence="4">The sequence shown here is derived from an EMBL/GenBank/DDBJ whole genome shotgun (WGS) entry which is preliminary data.</text>
</comment>
<evidence type="ECO:0000313" key="3">
    <source>
        <dbReference type="EMBL" id="KAF3446528.1"/>
    </source>
</evidence>
<evidence type="ECO:0000259" key="2">
    <source>
        <dbReference type="PROSITE" id="PS51806"/>
    </source>
</evidence>
<dbReference type="GO" id="GO:0043565">
    <property type="term" value="F:sequence-specific DNA binding"/>
    <property type="evidence" value="ECO:0007669"/>
    <property type="project" value="InterPro"/>
</dbReference>
<feature type="coiled-coil region" evidence="1">
    <location>
        <begin position="117"/>
        <end position="144"/>
    </location>
</feature>
<dbReference type="PROSITE" id="PS51806">
    <property type="entry name" value="DOG1"/>
    <property type="match status" value="1"/>
</dbReference>
<dbReference type="InterPro" id="IPR051886">
    <property type="entry name" value="Seed_Dev/Stress_Resp_Reg"/>
</dbReference>
<dbReference type="EMBL" id="VOIH02000005">
    <property type="protein sequence ID" value="KAF3447435.1"/>
    <property type="molecule type" value="Genomic_DNA"/>
</dbReference>
<dbReference type="InterPro" id="IPR025422">
    <property type="entry name" value="TGA_domain"/>
</dbReference>
<evidence type="ECO:0000313" key="5">
    <source>
        <dbReference type="Proteomes" id="UP000796880"/>
    </source>
</evidence>
<dbReference type="Pfam" id="PF14144">
    <property type="entry name" value="DOG1"/>
    <property type="match status" value="1"/>
</dbReference>